<dbReference type="EMBL" id="CP088156">
    <property type="protein sequence ID" value="UFZ04633.1"/>
    <property type="molecule type" value="Genomic_DNA"/>
</dbReference>
<dbReference type="InterPro" id="IPR050950">
    <property type="entry name" value="HTH-type_LysR_regulators"/>
</dbReference>
<dbReference type="SUPFAM" id="SSF46785">
    <property type="entry name" value="Winged helix' DNA-binding domain"/>
    <property type="match status" value="1"/>
</dbReference>
<dbReference type="PROSITE" id="PS50931">
    <property type="entry name" value="HTH_LYSR"/>
    <property type="match status" value="1"/>
</dbReference>
<dbReference type="Gene3D" id="1.10.10.10">
    <property type="entry name" value="Winged helix-like DNA-binding domain superfamily/Winged helix DNA-binding domain"/>
    <property type="match status" value="1"/>
</dbReference>
<keyword evidence="3" id="KW-0805">Transcription regulation</keyword>
<organism evidence="7 8">
    <name type="scientific">Bradyrhizobium ontarionense</name>
    <dbReference type="NCBI Taxonomy" id="2898149"/>
    <lineage>
        <taxon>Bacteria</taxon>
        <taxon>Pseudomonadati</taxon>
        <taxon>Pseudomonadota</taxon>
        <taxon>Alphaproteobacteria</taxon>
        <taxon>Hyphomicrobiales</taxon>
        <taxon>Nitrobacteraceae</taxon>
        <taxon>Bradyrhizobium</taxon>
    </lineage>
</organism>
<dbReference type="InterPro" id="IPR005119">
    <property type="entry name" value="LysR_subst-bd"/>
</dbReference>
<evidence type="ECO:0000256" key="2">
    <source>
        <dbReference type="ARBA" id="ARBA00009437"/>
    </source>
</evidence>
<evidence type="ECO:0000313" key="8">
    <source>
        <dbReference type="Proteomes" id="UP001431010"/>
    </source>
</evidence>
<dbReference type="Gene3D" id="3.40.190.290">
    <property type="match status" value="1"/>
</dbReference>
<evidence type="ECO:0000256" key="4">
    <source>
        <dbReference type="ARBA" id="ARBA00023125"/>
    </source>
</evidence>
<dbReference type="Proteomes" id="UP001431010">
    <property type="component" value="Chromosome"/>
</dbReference>
<protein>
    <submittedName>
        <fullName evidence="7">LysR family transcriptional regulator</fullName>
    </submittedName>
</protein>
<dbReference type="InterPro" id="IPR000847">
    <property type="entry name" value="LysR_HTH_N"/>
</dbReference>
<name>A0ABY3RBK9_9BRAD</name>
<proteinExistence type="inferred from homology"/>
<evidence type="ECO:0000259" key="6">
    <source>
        <dbReference type="PROSITE" id="PS50931"/>
    </source>
</evidence>
<feature type="domain" description="HTH lysR-type" evidence="6">
    <location>
        <begin position="1"/>
        <end position="49"/>
    </location>
</feature>
<dbReference type="SUPFAM" id="SSF53850">
    <property type="entry name" value="Periplasmic binding protein-like II"/>
    <property type="match status" value="1"/>
</dbReference>
<keyword evidence="4" id="KW-0238">DNA-binding</keyword>
<dbReference type="PANTHER" id="PTHR30419">
    <property type="entry name" value="HTH-TYPE TRANSCRIPTIONAL REGULATOR YBHD"/>
    <property type="match status" value="1"/>
</dbReference>
<evidence type="ECO:0000313" key="7">
    <source>
        <dbReference type="EMBL" id="UFZ04633.1"/>
    </source>
</evidence>
<dbReference type="Pfam" id="PF00126">
    <property type="entry name" value="HTH_1"/>
    <property type="match status" value="1"/>
</dbReference>
<evidence type="ECO:0000256" key="3">
    <source>
        <dbReference type="ARBA" id="ARBA00023015"/>
    </source>
</evidence>
<keyword evidence="5" id="KW-0804">Transcription</keyword>
<comment type="function">
    <text evidence="1">NodD regulates the expression of the nodABCFE genes which encode other nodulation proteins. NodD is also a negative regulator of its own expression. Binds flavonoids as inducers.</text>
</comment>
<dbReference type="PRINTS" id="PR00039">
    <property type="entry name" value="HTHLYSR"/>
</dbReference>
<gene>
    <name evidence="7" type="ORF">LQG66_36560</name>
</gene>
<dbReference type="Pfam" id="PF03466">
    <property type="entry name" value="LysR_substrate"/>
    <property type="match status" value="1"/>
</dbReference>
<evidence type="ECO:0000256" key="5">
    <source>
        <dbReference type="ARBA" id="ARBA00023163"/>
    </source>
</evidence>
<dbReference type="InterPro" id="IPR036388">
    <property type="entry name" value="WH-like_DNA-bd_sf"/>
</dbReference>
<sequence>MQVARAGSLSRASAMLNVAQSALSRQLMKLEHELGVALLVRHGRGVRLTRAGTTFLEHAHAVLLQIDQMPGAVRSPDSSFAGHIVLGVPPVAGLRIAPSVVVELRKRWPQASVQVREGISSSLEEWLLDRRLDIAVLYNPPPLDGIELAPILHDRMVVAAPPDQSGETASDTIRWRELAGLSLILPSLPHSNRRLIEQAAIQNGARLNVAFEVDSVSMTKAMVKRGLGATILAYAAVAAEAERGELSIRSIERPPLISTVSIGMPRERQPTWLAEQLRALVRDAIAQSVGDGSWPGATMIDDYVR</sequence>
<reference evidence="7" key="1">
    <citation type="journal article" date="2024" name="Antonie Van Leeuwenhoek">
        <title>Bradyrhizobium ontarionense sp. nov., a novel bacterial symbiont isolated from Aeschynomene indica (Indian jointvetch), harbours photosynthesis, nitrogen fixation and nitrous oxide (N2O) reductase genes.</title>
        <authorList>
            <person name="Bromfield E.S.P."/>
            <person name="Cloutier S."/>
        </authorList>
    </citation>
    <scope>NUCLEOTIDE SEQUENCE</scope>
    <source>
        <strain evidence="7">A19</strain>
    </source>
</reference>
<evidence type="ECO:0000256" key="1">
    <source>
        <dbReference type="ARBA" id="ARBA00003502"/>
    </source>
</evidence>
<comment type="similarity">
    <text evidence="2">Belongs to the LysR transcriptional regulatory family.</text>
</comment>
<accession>A0ABY3RBK9</accession>
<dbReference type="InterPro" id="IPR036390">
    <property type="entry name" value="WH_DNA-bd_sf"/>
</dbReference>
<keyword evidence="8" id="KW-1185">Reference proteome</keyword>